<accession>A0A0B7KKG7</accession>
<reference evidence="1" key="1">
    <citation type="submission" date="2015-01" db="EMBL/GenBank/DDBJ databases">
        <authorList>
            <person name="Durling Mikael"/>
        </authorList>
    </citation>
    <scope>NUCLEOTIDE SEQUENCE</scope>
</reference>
<organism evidence="1">
    <name type="scientific">Bionectria ochroleuca</name>
    <name type="common">Gliocladium roseum</name>
    <dbReference type="NCBI Taxonomy" id="29856"/>
    <lineage>
        <taxon>Eukaryota</taxon>
        <taxon>Fungi</taxon>
        <taxon>Dikarya</taxon>
        <taxon>Ascomycota</taxon>
        <taxon>Pezizomycotina</taxon>
        <taxon>Sordariomycetes</taxon>
        <taxon>Hypocreomycetidae</taxon>
        <taxon>Hypocreales</taxon>
        <taxon>Bionectriaceae</taxon>
        <taxon>Clonostachys</taxon>
    </lineage>
</organism>
<protein>
    <submittedName>
        <fullName evidence="1">Uncharacterized protein</fullName>
    </submittedName>
</protein>
<dbReference type="AlphaFoldDB" id="A0A0B7KKG7"/>
<sequence>MLSQTGRQMIHSHRENITQSECLREMHNLSLQSQRKTWLPIGQTKILYAQNEGFEYGSKALLMLARPKRIQTWKRGLCCIKCIKLNICMTSFTTNRNSITQPK</sequence>
<evidence type="ECO:0000313" key="1">
    <source>
        <dbReference type="EMBL" id="CEO57669.1"/>
    </source>
</evidence>
<gene>
    <name evidence="1" type="ORF">BN869_000013727_1</name>
</gene>
<dbReference type="EMBL" id="CDPU01000123">
    <property type="protein sequence ID" value="CEO57669.1"/>
    <property type="molecule type" value="Genomic_DNA"/>
</dbReference>
<proteinExistence type="predicted"/>
<name>A0A0B7KKG7_BIOOC</name>